<dbReference type="Pfam" id="PF00089">
    <property type="entry name" value="Trypsin"/>
    <property type="match status" value="1"/>
</dbReference>
<dbReference type="RefSeq" id="XP_021565229.1">
    <property type="nucleotide sequence ID" value="XM_021709554.1"/>
</dbReference>
<dbReference type="OrthoDB" id="546450at2759"/>
<keyword evidence="1 5" id="KW-0645">Protease</keyword>
<dbReference type="InterPro" id="IPR043504">
    <property type="entry name" value="Peptidase_S1_PA_chymotrypsin"/>
</dbReference>
<dbReference type="GO" id="GO:0004252">
    <property type="term" value="F:serine-type endopeptidase activity"/>
    <property type="evidence" value="ECO:0007669"/>
    <property type="project" value="InterPro"/>
</dbReference>
<feature type="domain" description="Peptidase S1" evidence="7">
    <location>
        <begin position="16"/>
        <end position="248"/>
    </location>
</feature>
<dbReference type="SMART" id="SM00020">
    <property type="entry name" value="Tryp_SPc"/>
    <property type="match status" value="1"/>
</dbReference>
<dbReference type="InterPro" id="IPR001254">
    <property type="entry name" value="Trypsin_dom"/>
</dbReference>
<dbReference type="Gene3D" id="2.40.10.10">
    <property type="entry name" value="Trypsin-like serine proteases"/>
    <property type="match status" value="1"/>
</dbReference>
<dbReference type="InterPro" id="IPR018114">
    <property type="entry name" value="TRYPSIN_HIS"/>
</dbReference>
<reference evidence="9" key="1">
    <citation type="submission" date="2025-08" db="UniProtKB">
        <authorList>
            <consortium name="RefSeq"/>
        </authorList>
    </citation>
    <scope>IDENTIFICATION</scope>
</reference>
<evidence type="ECO:0000256" key="3">
    <source>
        <dbReference type="ARBA" id="ARBA00022825"/>
    </source>
</evidence>
<evidence type="ECO:0000259" key="7">
    <source>
        <dbReference type="PROSITE" id="PS50240"/>
    </source>
</evidence>
<sequence>CGEQPVFRRRTQYSRIIGGTEAGVGEFPWQVSIQASNEHFCGGAILNKWWILTAAHCLYQEELSPDDLNVVVGTNDLTSEPMEIKEVSKIIFHKAFKRANMDNDIALLLLASPIVLNDLAVPICMPTKPGPSTWHECWVAGWGQTNAADKTSLKSDLMKVPIVIMDWEECSAVFPKLTKNMLCAGYKNESYDACQGDSGGPLVCTPKPGEKWYLVGIISWGRSCGQKDTPGIYTLVANYDIWIERVTQVEGRPYEAEAMRTPPNRKSAGSRLSEGPGGPGFWLLVCLWPYMCPAHAHRGLLLDHQTVARRHEDRPLTWWSHDVPKLHPAAPTVTSAIGSFTAPAILASACQLPRVGCRVLPKRAVSSAFVVDSCTSHSDESAREPVHTGVYTGLVMTIPAPRAAPSPAPAPFLPPTLGPENEAPADVRPGSGSHRRRKRELTKGPAVP</sequence>
<evidence type="ECO:0000256" key="1">
    <source>
        <dbReference type="ARBA" id="ARBA00022670"/>
    </source>
</evidence>
<feature type="non-terminal residue" evidence="9">
    <location>
        <position position="1"/>
    </location>
</feature>
<gene>
    <name evidence="9" type="primary">PRSS55</name>
</gene>
<keyword evidence="2 5" id="KW-0378">Hydrolase</keyword>
<evidence type="ECO:0000256" key="2">
    <source>
        <dbReference type="ARBA" id="ARBA00022801"/>
    </source>
</evidence>
<evidence type="ECO:0000256" key="5">
    <source>
        <dbReference type="RuleBase" id="RU363034"/>
    </source>
</evidence>
<dbReference type="AlphaFoldDB" id="A0A3Q0DL60"/>
<dbReference type="GeneID" id="103253865"/>
<dbReference type="PROSITE" id="PS50240">
    <property type="entry name" value="TRYPSIN_DOM"/>
    <property type="match status" value="1"/>
</dbReference>
<name>A0A3Q0DL60_CARSF</name>
<evidence type="ECO:0000256" key="6">
    <source>
        <dbReference type="SAM" id="MobiDB-lite"/>
    </source>
</evidence>
<dbReference type="PANTHER" id="PTHR24252:SF7">
    <property type="entry name" value="HYALIN"/>
    <property type="match status" value="1"/>
</dbReference>
<feature type="region of interest" description="Disordered" evidence="6">
    <location>
        <begin position="402"/>
        <end position="448"/>
    </location>
</feature>
<dbReference type="PRINTS" id="PR00722">
    <property type="entry name" value="CHYMOTRYPSIN"/>
</dbReference>
<feature type="compositionally biased region" description="Pro residues" evidence="6">
    <location>
        <begin position="402"/>
        <end position="417"/>
    </location>
</feature>
<dbReference type="GO" id="GO:0006508">
    <property type="term" value="P:proteolysis"/>
    <property type="evidence" value="ECO:0007669"/>
    <property type="project" value="UniProtKB-KW"/>
</dbReference>
<dbReference type="SUPFAM" id="SSF50494">
    <property type="entry name" value="Trypsin-like serine proteases"/>
    <property type="match status" value="1"/>
</dbReference>
<dbReference type="PROSITE" id="PS00135">
    <property type="entry name" value="TRYPSIN_SER"/>
    <property type="match status" value="1"/>
</dbReference>
<keyword evidence="4" id="KW-1015">Disulfide bond</keyword>
<dbReference type="PROSITE" id="PS00134">
    <property type="entry name" value="TRYPSIN_HIS"/>
    <property type="match status" value="1"/>
</dbReference>
<protein>
    <submittedName>
        <fullName evidence="9">Serine protease 55</fullName>
    </submittedName>
</protein>
<organism evidence="8 9">
    <name type="scientific">Carlito syrichta</name>
    <name type="common">Philippine tarsier</name>
    <name type="synonym">Tarsius syrichta</name>
    <dbReference type="NCBI Taxonomy" id="1868482"/>
    <lineage>
        <taxon>Eukaryota</taxon>
        <taxon>Metazoa</taxon>
        <taxon>Chordata</taxon>
        <taxon>Craniata</taxon>
        <taxon>Vertebrata</taxon>
        <taxon>Euteleostomi</taxon>
        <taxon>Mammalia</taxon>
        <taxon>Eutheria</taxon>
        <taxon>Euarchontoglires</taxon>
        <taxon>Primates</taxon>
        <taxon>Haplorrhini</taxon>
        <taxon>Tarsiiformes</taxon>
        <taxon>Tarsiidae</taxon>
        <taxon>Carlito</taxon>
    </lineage>
</organism>
<dbReference type="InterPro" id="IPR001314">
    <property type="entry name" value="Peptidase_S1A"/>
</dbReference>
<evidence type="ECO:0000313" key="8">
    <source>
        <dbReference type="Proteomes" id="UP000189704"/>
    </source>
</evidence>
<accession>A0A3Q0DL60</accession>
<evidence type="ECO:0000256" key="4">
    <source>
        <dbReference type="ARBA" id="ARBA00023157"/>
    </source>
</evidence>
<keyword evidence="8" id="KW-1185">Reference proteome</keyword>
<dbReference type="CTD" id="203074"/>
<dbReference type="InterPro" id="IPR009003">
    <property type="entry name" value="Peptidase_S1_PA"/>
</dbReference>
<evidence type="ECO:0000313" key="9">
    <source>
        <dbReference type="RefSeq" id="XP_021565229.1"/>
    </source>
</evidence>
<dbReference type="Proteomes" id="UP000189704">
    <property type="component" value="Unplaced"/>
</dbReference>
<dbReference type="CDD" id="cd00190">
    <property type="entry name" value="Tryp_SPc"/>
    <property type="match status" value="1"/>
</dbReference>
<dbReference type="InterPro" id="IPR033116">
    <property type="entry name" value="TRYPSIN_SER"/>
</dbReference>
<keyword evidence="3 5" id="KW-0720">Serine protease</keyword>
<proteinExistence type="predicted"/>
<dbReference type="PANTHER" id="PTHR24252">
    <property type="entry name" value="ACROSIN-RELATED"/>
    <property type="match status" value="1"/>
</dbReference>
<dbReference type="STRING" id="1868482.ENSTSYP00000006906"/>
<dbReference type="KEGG" id="csyr:103253865"/>
<dbReference type="FunFam" id="2.40.10.10:FF:000006">
    <property type="entry name" value="Serine proteinase stubble"/>
    <property type="match status" value="1"/>
</dbReference>